<dbReference type="STRING" id="121224.E0VNT0"/>
<keyword evidence="6" id="KW-1185">Reference proteome</keyword>
<evidence type="ECO:0000256" key="3">
    <source>
        <dbReference type="SAM" id="Phobius"/>
    </source>
</evidence>
<dbReference type="EMBL" id="AAZO01004004">
    <property type="status" value="NOT_ANNOTATED_CDS"/>
    <property type="molecule type" value="Genomic_DNA"/>
</dbReference>
<keyword evidence="1" id="KW-0547">Nucleotide-binding</keyword>
<dbReference type="SUPFAM" id="SSF141000">
    <property type="entry name" value="Glu-tRNAGln amidotransferase C subunit"/>
    <property type="match status" value="1"/>
</dbReference>
<evidence type="ECO:0000256" key="2">
    <source>
        <dbReference type="SAM" id="MobiDB-lite"/>
    </source>
</evidence>
<feature type="compositionally biased region" description="Basic residues" evidence="2">
    <location>
        <begin position="173"/>
        <end position="182"/>
    </location>
</feature>
<dbReference type="HOGENOM" id="CLU_1483723_0_0_1"/>
<organism>
    <name type="scientific">Pediculus humanus subsp. corporis</name>
    <name type="common">Body louse</name>
    <dbReference type="NCBI Taxonomy" id="121224"/>
    <lineage>
        <taxon>Eukaryota</taxon>
        <taxon>Metazoa</taxon>
        <taxon>Ecdysozoa</taxon>
        <taxon>Arthropoda</taxon>
        <taxon>Hexapoda</taxon>
        <taxon>Insecta</taxon>
        <taxon>Pterygota</taxon>
        <taxon>Neoptera</taxon>
        <taxon>Paraneoptera</taxon>
        <taxon>Psocodea</taxon>
        <taxon>Troctomorpha</taxon>
        <taxon>Phthiraptera</taxon>
        <taxon>Anoplura</taxon>
        <taxon>Pediculidae</taxon>
        <taxon>Pediculus</taxon>
    </lineage>
</organism>
<dbReference type="InParanoid" id="E0VNT0"/>
<dbReference type="GO" id="GO:0006450">
    <property type="term" value="P:regulation of translational fidelity"/>
    <property type="evidence" value="ECO:0007669"/>
    <property type="project" value="InterPro"/>
</dbReference>
<dbReference type="Pfam" id="PF15013">
    <property type="entry name" value="CCSMST1"/>
    <property type="match status" value="1"/>
</dbReference>
<dbReference type="Proteomes" id="UP000009046">
    <property type="component" value="Unassembled WGS sequence"/>
</dbReference>
<reference evidence="4" key="1">
    <citation type="submission" date="2007-04" db="EMBL/GenBank/DDBJ databases">
        <title>Annotation of Pediculus humanus corporis strain USDA.</title>
        <authorList>
            <person name="Kirkness E."/>
            <person name="Hannick L."/>
            <person name="Hass B."/>
            <person name="Bruggner R."/>
            <person name="Lawson D."/>
            <person name="Bidwell S."/>
            <person name="Joardar V."/>
            <person name="Caler E."/>
            <person name="Walenz B."/>
            <person name="Inman J."/>
            <person name="Schobel S."/>
            <person name="Galinsky K."/>
            <person name="Amedeo P."/>
            <person name="Strausberg R."/>
        </authorList>
    </citation>
    <scope>NUCLEOTIDE SEQUENCE</scope>
    <source>
        <strain evidence="4">USDA</strain>
    </source>
</reference>
<keyword evidence="3" id="KW-1133">Transmembrane helix</keyword>
<dbReference type="GO" id="GO:0005739">
    <property type="term" value="C:mitochondrion"/>
    <property type="evidence" value="ECO:0007669"/>
    <property type="project" value="TreeGrafter"/>
</dbReference>
<dbReference type="EMBL" id="AAZO01004005">
    <property type="status" value="NOT_ANNOTATED_CDS"/>
    <property type="molecule type" value="Genomic_DNA"/>
</dbReference>
<dbReference type="VEuPathDB" id="VectorBase:PHUM344100"/>
<dbReference type="CTD" id="8231860"/>
<feature type="transmembrane region" description="Helical" evidence="3">
    <location>
        <begin position="36"/>
        <end position="52"/>
    </location>
</feature>
<dbReference type="GO" id="GO:0030956">
    <property type="term" value="C:glutamyl-tRNA(Gln) amidotransferase complex"/>
    <property type="evidence" value="ECO:0007669"/>
    <property type="project" value="TreeGrafter"/>
</dbReference>
<reference evidence="4" key="2">
    <citation type="submission" date="2007-04" db="EMBL/GenBank/DDBJ databases">
        <title>The genome of the human body louse.</title>
        <authorList>
            <consortium name="The Human Body Louse Genome Consortium"/>
            <person name="Kirkness E."/>
            <person name="Walenz B."/>
            <person name="Hass B."/>
            <person name="Bruggner R."/>
            <person name="Strausberg R."/>
        </authorList>
    </citation>
    <scope>NUCLEOTIDE SEQUENCE</scope>
    <source>
        <strain evidence="4">USDA</strain>
    </source>
</reference>
<name>E0VNT0_PEDHC</name>
<reference evidence="5" key="3">
    <citation type="submission" date="2021-02" db="UniProtKB">
        <authorList>
            <consortium name="EnsemblMetazoa"/>
        </authorList>
    </citation>
    <scope>IDENTIFICATION</scope>
    <source>
        <strain evidence="5">USDA</strain>
    </source>
</reference>
<dbReference type="EMBL" id="DS235346">
    <property type="protein sequence ID" value="EEB15036.1"/>
    <property type="molecule type" value="Genomic_DNA"/>
</dbReference>
<dbReference type="KEGG" id="phu:Phum_PHUM344100"/>
<evidence type="ECO:0000313" key="4">
    <source>
        <dbReference type="EMBL" id="EEB15036.1"/>
    </source>
</evidence>
<evidence type="ECO:0000313" key="6">
    <source>
        <dbReference type="Proteomes" id="UP000009046"/>
    </source>
</evidence>
<gene>
    <name evidence="5" type="primary">8231860</name>
    <name evidence="4" type="ORF">Phum_PHUM344100</name>
</gene>
<dbReference type="Pfam" id="PF02686">
    <property type="entry name" value="GatC"/>
    <property type="match status" value="1"/>
</dbReference>
<feature type="region of interest" description="Disordered" evidence="2">
    <location>
        <begin position="163"/>
        <end position="182"/>
    </location>
</feature>
<dbReference type="InterPro" id="IPR029160">
    <property type="entry name" value="UQCC4"/>
</dbReference>
<dbReference type="GO" id="GO:0032543">
    <property type="term" value="P:mitochondrial translation"/>
    <property type="evidence" value="ECO:0007669"/>
    <property type="project" value="TreeGrafter"/>
</dbReference>
<dbReference type="RefSeq" id="XP_002427774.1">
    <property type="nucleotide sequence ID" value="XM_002427729.1"/>
</dbReference>
<proteinExistence type="predicted"/>
<dbReference type="GO" id="GO:0000166">
    <property type="term" value="F:nucleotide binding"/>
    <property type="evidence" value="ECO:0007669"/>
    <property type="project" value="UniProtKB-KW"/>
</dbReference>
<dbReference type="InterPro" id="IPR003837">
    <property type="entry name" value="GatC"/>
</dbReference>
<dbReference type="EnsemblMetazoa" id="PHUM344100-RA">
    <property type="protein sequence ID" value="PHUM344100-PA"/>
    <property type="gene ID" value="PHUM344100"/>
</dbReference>
<dbReference type="AlphaFoldDB" id="E0VNT0"/>
<dbReference type="GeneID" id="8231860"/>
<dbReference type="OrthoDB" id="5783753at2759"/>
<dbReference type="GO" id="GO:0070681">
    <property type="term" value="P:glutaminyl-tRNAGln biosynthesis via transamidation"/>
    <property type="evidence" value="ECO:0007669"/>
    <property type="project" value="TreeGrafter"/>
</dbReference>
<keyword evidence="3" id="KW-0472">Membrane</keyword>
<evidence type="ECO:0000313" key="5">
    <source>
        <dbReference type="EnsemblMetazoa" id="PHUM344100-PA"/>
    </source>
</evidence>
<dbReference type="PANTHER" id="PTHR15004:SF0">
    <property type="entry name" value="GLUTAMYL-TRNA(GLN) AMIDOTRANSFERASE SUBUNIT C, MITOCHONDRIAL"/>
    <property type="match status" value="1"/>
</dbReference>
<keyword evidence="3" id="KW-0812">Transmembrane</keyword>
<sequence>MEKPVRYTTSQTAKIDIKENLGFNQKDEKELWYKKYVIAISLSAFMIYFFIIRDENDIDDFITNKDNCNKYTTLLQLTMKLEAVKIVEDAIRFADQIFEVNTENVEPLVTVLEDECLHVREDIEKNEITRAELLSHCEQTVENYYVAENENIKSNFSENYNNNINTDSSVSYPRKKKLSENN</sequence>
<dbReference type="PANTHER" id="PTHR15004">
    <property type="entry name" value="GLUTAMYL-TRNA(GLN) AMIDOTRANSFERASE SUBUNIT C, MITOCHONDRIAL"/>
    <property type="match status" value="1"/>
</dbReference>
<accession>E0VNT0</accession>
<protein>
    <submittedName>
        <fullName evidence="4 5">Uncharacterized protein</fullName>
    </submittedName>
</protein>
<dbReference type="InterPro" id="IPR036113">
    <property type="entry name" value="Asp/Glu-ADT_sf_sub_c"/>
</dbReference>
<evidence type="ECO:0000256" key="1">
    <source>
        <dbReference type="ARBA" id="ARBA00022741"/>
    </source>
</evidence>